<evidence type="ECO:0000313" key="3">
    <source>
        <dbReference type="Proteomes" id="UP001617351"/>
    </source>
</evidence>
<evidence type="ECO:0000313" key="2">
    <source>
        <dbReference type="EMBL" id="MFJ2820918.1"/>
    </source>
</evidence>
<accession>A0ABW8EE47</accession>
<comment type="caution">
    <text evidence="2">The sequence shown here is derived from an EMBL/GenBank/DDBJ whole genome shotgun (WGS) entry which is preliminary data.</text>
</comment>
<keyword evidence="1" id="KW-0472">Membrane</keyword>
<dbReference type="RefSeq" id="WP_402378453.1">
    <property type="nucleotide sequence ID" value="NZ_JBIUYY010000002.1"/>
</dbReference>
<dbReference type="EMBL" id="JBIUYY010000002">
    <property type="protein sequence ID" value="MFJ2820918.1"/>
    <property type="molecule type" value="Genomic_DNA"/>
</dbReference>
<keyword evidence="1" id="KW-0812">Transmembrane</keyword>
<feature type="transmembrane region" description="Helical" evidence="1">
    <location>
        <begin position="33"/>
        <end position="55"/>
    </location>
</feature>
<organism evidence="2 3">
    <name type="scientific">Streptomyces toxytricini</name>
    <name type="common">Actinomyces toxytricini</name>
    <dbReference type="NCBI Taxonomy" id="67369"/>
    <lineage>
        <taxon>Bacteria</taxon>
        <taxon>Bacillati</taxon>
        <taxon>Actinomycetota</taxon>
        <taxon>Actinomycetes</taxon>
        <taxon>Kitasatosporales</taxon>
        <taxon>Streptomycetaceae</taxon>
        <taxon>Streptomyces</taxon>
    </lineage>
</organism>
<evidence type="ECO:0000256" key="1">
    <source>
        <dbReference type="SAM" id="Phobius"/>
    </source>
</evidence>
<keyword evidence="3" id="KW-1185">Reference proteome</keyword>
<name>A0ABW8EE47_STRT5</name>
<protein>
    <recommendedName>
        <fullName evidence="4">Secreted protein</fullName>
    </recommendedName>
</protein>
<dbReference type="Proteomes" id="UP001617351">
    <property type="component" value="Unassembled WGS sequence"/>
</dbReference>
<sequence>MPPRPTAAQLVYGSAAVVVSTLVLLLLTQARSVAGVGFVATAALGLGVLVAVTAADPRRRGRTYEAAAARVSEPRAAAAEQPVHSTRAR</sequence>
<gene>
    <name evidence="2" type="ORF">ACIO7M_07385</name>
</gene>
<feature type="transmembrane region" description="Helical" evidence="1">
    <location>
        <begin position="7"/>
        <end position="27"/>
    </location>
</feature>
<proteinExistence type="predicted"/>
<reference evidence="2 3" key="1">
    <citation type="submission" date="2024-10" db="EMBL/GenBank/DDBJ databases">
        <title>The Natural Products Discovery Center: Release of the First 8490 Sequenced Strains for Exploring Actinobacteria Biosynthetic Diversity.</title>
        <authorList>
            <person name="Kalkreuter E."/>
            <person name="Kautsar S.A."/>
            <person name="Yang D."/>
            <person name="Bader C.D."/>
            <person name="Teijaro C.N."/>
            <person name="Fluegel L."/>
            <person name="Davis C.M."/>
            <person name="Simpson J.R."/>
            <person name="Lauterbach L."/>
            <person name="Steele A.D."/>
            <person name="Gui C."/>
            <person name="Meng S."/>
            <person name="Li G."/>
            <person name="Viehrig K."/>
            <person name="Ye F."/>
            <person name="Su P."/>
            <person name="Kiefer A.F."/>
            <person name="Nichols A."/>
            <person name="Cepeda A.J."/>
            <person name="Yan W."/>
            <person name="Fan B."/>
            <person name="Jiang Y."/>
            <person name="Adhikari A."/>
            <person name="Zheng C.-J."/>
            <person name="Schuster L."/>
            <person name="Cowan T.M."/>
            <person name="Smanski M.J."/>
            <person name="Chevrette M.G."/>
            <person name="De Carvalho L.P.S."/>
            <person name="Shen B."/>
        </authorList>
    </citation>
    <scope>NUCLEOTIDE SEQUENCE [LARGE SCALE GENOMIC DNA]</scope>
    <source>
        <strain evidence="2 3">NPDC087220</strain>
    </source>
</reference>
<evidence type="ECO:0008006" key="4">
    <source>
        <dbReference type="Google" id="ProtNLM"/>
    </source>
</evidence>
<keyword evidence="1" id="KW-1133">Transmembrane helix</keyword>